<reference evidence="1" key="1">
    <citation type="submission" date="2022-08" db="EMBL/GenBank/DDBJ databases">
        <authorList>
            <person name="Kallberg Y."/>
            <person name="Tangrot J."/>
            <person name="Rosling A."/>
        </authorList>
    </citation>
    <scope>NUCLEOTIDE SEQUENCE</scope>
    <source>
        <strain evidence="1">Wild A</strain>
    </source>
</reference>
<comment type="caution">
    <text evidence="1">The sequence shown here is derived from an EMBL/GenBank/DDBJ whole genome shotgun (WGS) entry which is preliminary data.</text>
</comment>
<dbReference type="OrthoDB" id="2431404at2759"/>
<dbReference type="Proteomes" id="UP001153678">
    <property type="component" value="Unassembled WGS sequence"/>
</dbReference>
<dbReference type="AlphaFoldDB" id="A0A9W4T5W6"/>
<protein>
    <submittedName>
        <fullName evidence="1">4291_t:CDS:1</fullName>
    </submittedName>
</protein>
<keyword evidence="2" id="KW-1185">Reference proteome</keyword>
<gene>
    <name evidence="1" type="ORF">FWILDA_LOCUS16425</name>
</gene>
<evidence type="ECO:0000313" key="2">
    <source>
        <dbReference type="Proteomes" id="UP001153678"/>
    </source>
</evidence>
<feature type="non-terminal residue" evidence="1">
    <location>
        <position position="1"/>
    </location>
</feature>
<name>A0A9W4T5W6_9GLOM</name>
<proteinExistence type="predicted"/>
<sequence>GVYNKNILEVKVDCVYMSNLLCFTDFYKVLYLLACGGLHKVDLTNLASDKLHLPQIMKDTLDDM</sequence>
<organism evidence="1 2">
    <name type="scientific">Funneliformis geosporum</name>
    <dbReference type="NCBI Taxonomy" id="1117311"/>
    <lineage>
        <taxon>Eukaryota</taxon>
        <taxon>Fungi</taxon>
        <taxon>Fungi incertae sedis</taxon>
        <taxon>Mucoromycota</taxon>
        <taxon>Glomeromycotina</taxon>
        <taxon>Glomeromycetes</taxon>
        <taxon>Glomerales</taxon>
        <taxon>Glomeraceae</taxon>
        <taxon>Funneliformis</taxon>
    </lineage>
</organism>
<dbReference type="EMBL" id="CAMKVN010010498">
    <property type="protein sequence ID" value="CAI2194138.1"/>
    <property type="molecule type" value="Genomic_DNA"/>
</dbReference>
<accession>A0A9W4T5W6</accession>
<evidence type="ECO:0000313" key="1">
    <source>
        <dbReference type="EMBL" id="CAI2194138.1"/>
    </source>
</evidence>